<comment type="catalytic activity">
    <reaction evidence="1">
        <text>Random endo-hydrolysis of N-acetyl-beta-D-glucosaminide (1-&gt;4)-beta-linkages in chitin and chitodextrins.</text>
        <dbReference type="EC" id="3.2.1.14"/>
    </reaction>
</comment>
<dbReference type="PIRSF" id="PIRSF037299">
    <property type="entry name" value="Glycosidase_CRH1_prd"/>
    <property type="match status" value="1"/>
</dbReference>
<comment type="subcellular location">
    <subcellularLocation>
        <location evidence="2">Cell envelope</location>
    </subcellularLocation>
    <subcellularLocation>
        <location evidence="3">Membrane</location>
        <topology evidence="3">Lipid-anchor</topology>
        <topology evidence="3">GPI-anchor</topology>
    </subcellularLocation>
</comment>
<dbReference type="GO" id="GO:0005975">
    <property type="term" value="P:carbohydrate metabolic process"/>
    <property type="evidence" value="ECO:0007669"/>
    <property type="project" value="InterPro"/>
</dbReference>
<dbReference type="OrthoDB" id="4781at2759"/>
<comment type="caution">
    <text evidence="22">The sequence shown here is derived from an EMBL/GenBank/DDBJ whole genome shotgun (WGS) entry which is preliminary data.</text>
</comment>
<feature type="compositionally biased region" description="Low complexity" evidence="19">
    <location>
        <begin position="297"/>
        <end position="362"/>
    </location>
</feature>
<dbReference type="Proteomes" id="UP000307173">
    <property type="component" value="Unassembled WGS sequence"/>
</dbReference>
<evidence type="ECO:0000256" key="9">
    <source>
        <dbReference type="ARBA" id="ARBA00023136"/>
    </source>
</evidence>
<evidence type="ECO:0000256" key="7">
    <source>
        <dbReference type="ARBA" id="ARBA00022729"/>
    </source>
</evidence>
<dbReference type="GO" id="GO:0031505">
    <property type="term" value="P:fungal-type cell wall organization"/>
    <property type="evidence" value="ECO:0007669"/>
    <property type="project" value="UniProtKB-ARBA"/>
</dbReference>
<evidence type="ECO:0000259" key="21">
    <source>
        <dbReference type="PROSITE" id="PS51762"/>
    </source>
</evidence>
<evidence type="ECO:0000256" key="13">
    <source>
        <dbReference type="ARBA" id="ARBA00023295"/>
    </source>
</evidence>
<dbReference type="GO" id="GO:0009277">
    <property type="term" value="C:fungal-type cell wall"/>
    <property type="evidence" value="ECO:0007669"/>
    <property type="project" value="TreeGrafter"/>
</dbReference>
<evidence type="ECO:0000256" key="6">
    <source>
        <dbReference type="ARBA" id="ARBA00022679"/>
    </source>
</evidence>
<dbReference type="Gene3D" id="2.60.120.200">
    <property type="match status" value="1"/>
</dbReference>
<protein>
    <recommendedName>
        <fullName evidence="16">Crh-like protein</fullName>
        <ecNumber evidence="16">3.2.-.-</ecNumber>
    </recommendedName>
</protein>
<keyword evidence="4" id="KW-0336">GPI-anchor</keyword>
<evidence type="ECO:0000256" key="19">
    <source>
        <dbReference type="SAM" id="MobiDB-lite"/>
    </source>
</evidence>
<name>A0A4T0X6Z4_9ASCO</name>
<evidence type="ECO:0000256" key="1">
    <source>
        <dbReference type="ARBA" id="ARBA00000822"/>
    </source>
</evidence>
<keyword evidence="6" id="KW-0808">Transferase</keyword>
<evidence type="ECO:0000256" key="5">
    <source>
        <dbReference type="ARBA" id="ARBA00022676"/>
    </source>
</evidence>
<dbReference type="InterPro" id="IPR000757">
    <property type="entry name" value="Beta-glucanase-like"/>
</dbReference>
<dbReference type="GO" id="GO:0008843">
    <property type="term" value="F:endochitinase activity"/>
    <property type="evidence" value="ECO:0007669"/>
    <property type="project" value="UniProtKB-EC"/>
</dbReference>
<feature type="compositionally biased region" description="Low complexity" evidence="19">
    <location>
        <begin position="370"/>
        <end position="410"/>
    </location>
</feature>
<keyword evidence="9 16" id="KW-0472">Membrane</keyword>
<keyword evidence="13" id="KW-0326">Glycosidase</keyword>
<reference evidence="22 23" key="1">
    <citation type="journal article" date="2019" name="Front. Genet.">
        <title>Whole-Genome Sequencing of the Opportunistic Yeast Pathogen Candida inconspicua Uncovers Its Hybrid Origin.</title>
        <authorList>
            <person name="Mixao V."/>
            <person name="Hansen A.P."/>
            <person name="Saus E."/>
            <person name="Boekhout T."/>
            <person name="Lass-Florl C."/>
            <person name="Gabaldon T."/>
        </authorList>
    </citation>
    <scope>NUCLEOTIDE SEQUENCE [LARGE SCALE GENOMIC DNA]</scope>
    <source>
        <strain evidence="22 23">CBS 180</strain>
    </source>
</reference>
<feature type="chain" id="PRO_5020198563" description="Crh-like protein" evidence="20">
    <location>
        <begin position="21"/>
        <end position="440"/>
    </location>
</feature>
<evidence type="ECO:0000256" key="20">
    <source>
        <dbReference type="SAM" id="SignalP"/>
    </source>
</evidence>
<evidence type="ECO:0000256" key="14">
    <source>
        <dbReference type="ARBA" id="ARBA00023316"/>
    </source>
</evidence>
<feature type="active site" description="Nucleophile" evidence="17">
    <location>
        <position position="126"/>
    </location>
</feature>
<evidence type="ECO:0000256" key="12">
    <source>
        <dbReference type="ARBA" id="ARBA00023288"/>
    </source>
</evidence>
<accession>A0A4T0X6Z4</accession>
<dbReference type="InterPro" id="IPR013320">
    <property type="entry name" value="ConA-like_dom_sf"/>
</dbReference>
<comment type="similarity">
    <text evidence="15">Belongs to the glycosyl hydrolase 16 family. CRH1 subfamily.</text>
</comment>
<keyword evidence="8 16" id="KW-0378">Hydrolase</keyword>
<sequence length="440" mass="47003">MLLSKQLFTILSAYAAVTLADTDVEATSLVSCNPLSATTCPPDPALATSISDDFKEASENYVPYRYPSGISYGDDGLSLTLAKRFDNPSLVSDFYMMFGKVEVWLKSASGTGIISSFYLQSDDLDEIDLEWMGTKSQLQSNFFSKGDTTTYDRGEYHDMADPRTDFHNYTLDWNENELSWYIDGNLVRTLSKDSPSGYPQSPMRIFFGIWAGGDPSNAEGTIEWAGGSTDYSEAPFSMHIKSLIAADYSTGTEYSFDGTSGSWQSIIAKDGEVNGRKAIADAEFASLVEGKELPENTSSKRSSKTSAAPTSSIPSSSSTPSTSSTPTSSSIVPPSSSSLTHSSTTESSTLISSIKPTQISSSKEIETEESSTTKSTPVPTTSTKSSSKPTTLSSITATSSKHSASSSSLSASSTISSHNVAANTGYPSFLAFAMFFLSIL</sequence>
<evidence type="ECO:0000256" key="4">
    <source>
        <dbReference type="ARBA" id="ARBA00022622"/>
    </source>
</evidence>
<keyword evidence="7 20" id="KW-0732">Signal</keyword>
<evidence type="ECO:0000256" key="10">
    <source>
        <dbReference type="ARBA" id="ARBA00023157"/>
    </source>
</evidence>
<dbReference type="GO" id="GO:0016757">
    <property type="term" value="F:glycosyltransferase activity"/>
    <property type="evidence" value="ECO:0007669"/>
    <property type="project" value="UniProtKB-KW"/>
</dbReference>
<keyword evidence="23" id="KW-1185">Reference proteome</keyword>
<gene>
    <name evidence="22" type="ORF">CANINC_000142</name>
</gene>
<dbReference type="PANTHER" id="PTHR10963">
    <property type="entry name" value="GLYCOSYL HYDROLASE-RELATED"/>
    <property type="match status" value="1"/>
</dbReference>
<feature type="active site" description="Proton donor" evidence="17">
    <location>
        <position position="130"/>
    </location>
</feature>
<dbReference type="STRING" id="52247.A0A4T0X6Z4"/>
<dbReference type="AlphaFoldDB" id="A0A4T0X6Z4"/>
<evidence type="ECO:0000256" key="11">
    <source>
        <dbReference type="ARBA" id="ARBA00023180"/>
    </source>
</evidence>
<evidence type="ECO:0000256" key="3">
    <source>
        <dbReference type="ARBA" id="ARBA00004589"/>
    </source>
</evidence>
<keyword evidence="11" id="KW-0325">Glycoprotein</keyword>
<dbReference type="InterPro" id="IPR017168">
    <property type="entry name" value="CHR-like"/>
</dbReference>
<dbReference type="EC" id="3.2.-.-" evidence="16"/>
<evidence type="ECO:0000256" key="16">
    <source>
        <dbReference type="PIRNR" id="PIRNR037299"/>
    </source>
</evidence>
<evidence type="ECO:0000256" key="15">
    <source>
        <dbReference type="ARBA" id="ARBA00038074"/>
    </source>
</evidence>
<dbReference type="Pfam" id="PF00722">
    <property type="entry name" value="Glyco_hydro_16"/>
    <property type="match status" value="1"/>
</dbReference>
<keyword evidence="10 18" id="KW-1015">Disulfide bond</keyword>
<keyword evidence="12" id="KW-0449">Lipoprotein</keyword>
<evidence type="ECO:0000313" key="23">
    <source>
        <dbReference type="Proteomes" id="UP000307173"/>
    </source>
</evidence>
<dbReference type="SUPFAM" id="SSF49899">
    <property type="entry name" value="Concanavalin A-like lectins/glucanases"/>
    <property type="match status" value="1"/>
</dbReference>
<dbReference type="PANTHER" id="PTHR10963:SF68">
    <property type="entry name" value="GLYCOSIDASE CRH1-RELATED"/>
    <property type="match status" value="1"/>
</dbReference>
<feature type="disulfide bond" evidence="18">
    <location>
        <begin position="32"/>
        <end position="40"/>
    </location>
</feature>
<evidence type="ECO:0000256" key="18">
    <source>
        <dbReference type="PIRSR" id="PIRSR037299-2"/>
    </source>
</evidence>
<dbReference type="EMBL" id="SELW01000039">
    <property type="protein sequence ID" value="TID31199.1"/>
    <property type="molecule type" value="Genomic_DNA"/>
</dbReference>
<feature type="signal peptide" evidence="20">
    <location>
        <begin position="1"/>
        <end position="20"/>
    </location>
</feature>
<dbReference type="GO" id="GO:0098552">
    <property type="term" value="C:side of membrane"/>
    <property type="evidence" value="ECO:0007669"/>
    <property type="project" value="UniProtKB-KW"/>
</dbReference>
<evidence type="ECO:0000256" key="8">
    <source>
        <dbReference type="ARBA" id="ARBA00022801"/>
    </source>
</evidence>
<dbReference type="InterPro" id="IPR050546">
    <property type="entry name" value="Glycosyl_Hydrlase_16"/>
</dbReference>
<organism evidence="22 23">
    <name type="scientific">Pichia inconspicua</name>
    <dbReference type="NCBI Taxonomy" id="52247"/>
    <lineage>
        <taxon>Eukaryota</taxon>
        <taxon>Fungi</taxon>
        <taxon>Dikarya</taxon>
        <taxon>Ascomycota</taxon>
        <taxon>Saccharomycotina</taxon>
        <taxon>Pichiomycetes</taxon>
        <taxon>Pichiales</taxon>
        <taxon>Pichiaceae</taxon>
        <taxon>Pichia</taxon>
    </lineage>
</organism>
<keyword evidence="5" id="KW-0328">Glycosyltransferase</keyword>
<dbReference type="PROSITE" id="PS51762">
    <property type="entry name" value="GH16_2"/>
    <property type="match status" value="1"/>
</dbReference>
<evidence type="ECO:0000313" key="22">
    <source>
        <dbReference type="EMBL" id="TID31199.1"/>
    </source>
</evidence>
<feature type="domain" description="GH16" evidence="21">
    <location>
        <begin position="34"/>
        <end position="233"/>
    </location>
</feature>
<dbReference type="CDD" id="cd02183">
    <property type="entry name" value="GH16_fungal_CRH1_transglycosylase"/>
    <property type="match status" value="1"/>
</dbReference>
<feature type="region of interest" description="Disordered" evidence="19">
    <location>
        <begin position="290"/>
        <end position="410"/>
    </location>
</feature>
<proteinExistence type="inferred from homology"/>
<evidence type="ECO:0000256" key="17">
    <source>
        <dbReference type="PIRSR" id="PIRSR037299-1"/>
    </source>
</evidence>
<keyword evidence="14" id="KW-0961">Cell wall biogenesis/degradation</keyword>
<evidence type="ECO:0000256" key="2">
    <source>
        <dbReference type="ARBA" id="ARBA00004196"/>
    </source>
</evidence>